<sequence length="274" mass="31246">MKKMIMKVVTIGFLMTVLASCGKNDAYEQSMRKTKEAIIEKKFEQAEGFVEMALESRPKEEEAKAYQKQIELYNEALTFMEKEDTHNAIVKLDKLISIEKGSDKIVGYAKEDKARLSTQTETAQTDSSSEEVPEKNLWTTEKANSLKTFMANFSKTMDQQYQEYNQVQSVDLYGLPLPAAVLDGSWEMAVNEQPVDIEWSTTGEGRAPLQLVAVYSDADTQPYLQKHVYFFVLEKGVPKVYVTQQNQGNENNYLYFKESQNGELNQGFSQLVKE</sequence>
<feature type="domain" description="DUF4767" evidence="3">
    <location>
        <begin position="136"/>
        <end position="272"/>
    </location>
</feature>
<evidence type="ECO:0000256" key="1">
    <source>
        <dbReference type="SAM" id="MobiDB-lite"/>
    </source>
</evidence>
<dbReference type="PROSITE" id="PS51257">
    <property type="entry name" value="PROKAR_LIPOPROTEIN"/>
    <property type="match status" value="1"/>
</dbReference>
<organism evidence="4 5">
    <name type="scientific">Candidatus Vagococcus giribetii</name>
    <dbReference type="NCBI Taxonomy" id="2230876"/>
    <lineage>
        <taxon>Bacteria</taxon>
        <taxon>Bacillati</taxon>
        <taxon>Bacillota</taxon>
        <taxon>Bacilli</taxon>
        <taxon>Lactobacillales</taxon>
        <taxon>Enterococcaceae</taxon>
        <taxon>Vagococcus</taxon>
    </lineage>
</organism>
<feature type="compositionally biased region" description="Polar residues" evidence="1">
    <location>
        <begin position="116"/>
        <end position="127"/>
    </location>
</feature>
<dbReference type="EMBL" id="JAFLVX010000002">
    <property type="protein sequence ID" value="MBO0475507.1"/>
    <property type="molecule type" value="Genomic_DNA"/>
</dbReference>
<evidence type="ECO:0000256" key="2">
    <source>
        <dbReference type="SAM" id="SignalP"/>
    </source>
</evidence>
<feature type="signal peptide" evidence="2">
    <location>
        <begin position="1"/>
        <end position="19"/>
    </location>
</feature>
<evidence type="ECO:0000259" key="3">
    <source>
        <dbReference type="Pfam" id="PF15983"/>
    </source>
</evidence>
<dbReference type="InterPro" id="IPR031927">
    <property type="entry name" value="DUF4767"/>
</dbReference>
<reference evidence="4 5" key="1">
    <citation type="submission" date="2021-03" db="EMBL/GenBank/DDBJ databases">
        <title>Enterococcal diversity collection.</title>
        <authorList>
            <person name="Gilmore M.S."/>
            <person name="Schwartzman J."/>
            <person name="Van Tyne D."/>
            <person name="Martin M."/>
            <person name="Earl A.M."/>
            <person name="Manson A.L."/>
            <person name="Straub T."/>
            <person name="Salamzade R."/>
            <person name="Saavedra J."/>
            <person name="Lebreton F."/>
            <person name="Prichula J."/>
            <person name="Schaufler K."/>
            <person name="Gaca A."/>
            <person name="Sgardioli B."/>
            <person name="Wagenaar J."/>
            <person name="Strong T."/>
        </authorList>
    </citation>
    <scope>NUCLEOTIDE SEQUENCE [LARGE SCALE GENOMIC DNA]</scope>
    <source>
        <strain evidence="4 5">DIV0080</strain>
    </source>
</reference>
<comment type="caution">
    <text evidence="4">The sequence shown here is derived from an EMBL/GenBank/DDBJ whole genome shotgun (WGS) entry which is preliminary data.</text>
</comment>
<protein>
    <submittedName>
        <fullName evidence="4">DUF4767 domain-containing protein</fullName>
    </submittedName>
</protein>
<keyword evidence="2" id="KW-0732">Signal</keyword>
<keyword evidence="5" id="KW-1185">Reference proteome</keyword>
<dbReference type="Pfam" id="PF15983">
    <property type="entry name" value="DUF4767"/>
    <property type="match status" value="1"/>
</dbReference>
<name>A0ABS3HP44_9ENTE</name>
<feature type="region of interest" description="Disordered" evidence="1">
    <location>
        <begin position="115"/>
        <end position="134"/>
    </location>
</feature>
<feature type="chain" id="PRO_5046857765" evidence="2">
    <location>
        <begin position="20"/>
        <end position="274"/>
    </location>
</feature>
<evidence type="ECO:0000313" key="5">
    <source>
        <dbReference type="Proteomes" id="UP000664857"/>
    </source>
</evidence>
<proteinExistence type="predicted"/>
<accession>A0ABS3HP44</accession>
<evidence type="ECO:0000313" key="4">
    <source>
        <dbReference type="EMBL" id="MBO0475507.1"/>
    </source>
</evidence>
<gene>
    <name evidence="4" type="ORF">DOK76_00410</name>
</gene>
<dbReference type="RefSeq" id="WP_206964111.1">
    <property type="nucleotide sequence ID" value="NZ_JAFLVX010000002.1"/>
</dbReference>
<dbReference type="Proteomes" id="UP000664857">
    <property type="component" value="Unassembled WGS sequence"/>
</dbReference>